<dbReference type="Pfam" id="PF08801">
    <property type="entry name" value="Nucleoporin_N"/>
    <property type="match status" value="1"/>
</dbReference>
<evidence type="ECO:0000313" key="8">
    <source>
        <dbReference type="Proteomes" id="UP001470230"/>
    </source>
</evidence>
<organism evidence="7 8">
    <name type="scientific">Tritrichomonas musculus</name>
    <dbReference type="NCBI Taxonomy" id="1915356"/>
    <lineage>
        <taxon>Eukaryota</taxon>
        <taxon>Metamonada</taxon>
        <taxon>Parabasalia</taxon>
        <taxon>Tritrichomonadida</taxon>
        <taxon>Tritrichomonadidae</taxon>
        <taxon>Tritrichomonas</taxon>
    </lineage>
</organism>
<dbReference type="Gene3D" id="1.25.40.450">
    <property type="entry name" value="Nucleoporin, helical domain, N-terminal subdomain"/>
    <property type="match status" value="1"/>
</dbReference>
<dbReference type="InterPro" id="IPR007187">
    <property type="entry name" value="Nucleoporin_Nup133/Nup155_C"/>
</dbReference>
<dbReference type="PANTHER" id="PTHR10350">
    <property type="entry name" value="NUCLEAR PORE COMPLEX PROTEIN NUP155"/>
    <property type="match status" value="1"/>
</dbReference>
<keyword evidence="4" id="KW-0539">Nucleus</keyword>
<dbReference type="Gene3D" id="1.25.40.440">
    <property type="entry name" value="Nucleoporin, helical domain, central subdomain"/>
    <property type="match status" value="1"/>
</dbReference>
<dbReference type="InterPro" id="IPR036322">
    <property type="entry name" value="WD40_repeat_dom_sf"/>
</dbReference>
<accession>A0ABR2KYN6</accession>
<dbReference type="InterPro" id="IPR042537">
    <property type="entry name" value="Nucleoporin_Nup155_C_2"/>
</dbReference>
<reference evidence="7 8" key="1">
    <citation type="submission" date="2024-04" db="EMBL/GenBank/DDBJ databases">
        <title>Tritrichomonas musculus Genome.</title>
        <authorList>
            <person name="Alves-Ferreira E."/>
            <person name="Grigg M."/>
            <person name="Lorenzi H."/>
            <person name="Galac M."/>
        </authorList>
    </citation>
    <scope>NUCLEOTIDE SEQUENCE [LARGE SCALE GENOMIC DNA]</scope>
    <source>
        <strain evidence="7 8">EAF2021</strain>
    </source>
</reference>
<evidence type="ECO:0000259" key="6">
    <source>
        <dbReference type="Pfam" id="PF08801"/>
    </source>
</evidence>
<evidence type="ECO:0000256" key="2">
    <source>
        <dbReference type="ARBA" id="ARBA00007373"/>
    </source>
</evidence>
<dbReference type="InterPro" id="IPR014908">
    <property type="entry name" value="Nucleoporin_Nup133/Nup155_N"/>
</dbReference>
<evidence type="ECO:0000256" key="1">
    <source>
        <dbReference type="ARBA" id="ARBA00004123"/>
    </source>
</evidence>
<dbReference type="InterPro" id="IPR004870">
    <property type="entry name" value="Nucleoporin_Nup155"/>
</dbReference>
<keyword evidence="8" id="KW-1185">Reference proteome</keyword>
<comment type="similarity">
    <text evidence="2">Belongs to the non-repetitive/WGA-negative nucleoporin family.</text>
</comment>
<evidence type="ECO:0000313" key="7">
    <source>
        <dbReference type="EMBL" id="KAK8896231.1"/>
    </source>
</evidence>
<keyword evidence="3" id="KW-0813">Transport</keyword>
<protein>
    <recommendedName>
        <fullName evidence="9">Nucleoporin Nup133/Nup155-like N-terminal domain-containing protein</fullName>
    </recommendedName>
</protein>
<comment type="caution">
    <text evidence="7">The sequence shown here is derived from an EMBL/GenBank/DDBJ whole genome shotgun (WGS) entry which is preliminary data.</text>
</comment>
<dbReference type="PANTHER" id="PTHR10350:SF6">
    <property type="entry name" value="NUCLEAR PORE COMPLEX PROTEIN NUP155"/>
    <property type="match status" value="1"/>
</dbReference>
<proteinExistence type="inferred from homology"/>
<dbReference type="EMBL" id="JAPFFF010000002">
    <property type="protein sequence ID" value="KAK8896231.1"/>
    <property type="molecule type" value="Genomic_DNA"/>
</dbReference>
<evidence type="ECO:0008006" key="9">
    <source>
        <dbReference type="Google" id="ProtNLM"/>
    </source>
</evidence>
<gene>
    <name evidence="7" type="ORF">M9Y10_014126</name>
</gene>
<sequence length="1233" mass="140979">MDITKASLSSKNNTSRAILHINECVNYDNNIKEFFTILGETEDVGYYRTHQDGNVSATNIFSLNSTAPFPSIVKTHYMFSEKIAVCGILPKIQRYYYILDNKLFLWHTNNKAYSDGNVEQIVEEEKVILAVSTMERGRDQFFTKAVDSLLAVATATYIKIYPIQDDIINPGVFYTVKISFTPTCLCSGSWDTLFIGAADGQLYSLQFLATPGGFFNPQVQENIKINKLTAWTITNVLISFFSFSVAPIAKICFDSTTNLLATIDNTQRIHIYSYSGDSLSSEYSYTPPKDTEFVAISPVYLSDSQFLRFVAFTSKGERYFFGNGALFSKKTKIALRGERKAPDELQGETVVDAFFLCGYTVFVCKNSVVGTQVINIDSENCYECIGKSKLSGYGICIATMEHALAWSDSRIFHAPIINQHFMEPIEFLVLTSNGGCSIKIRPPCHFVRQQFITNRFLYNENTNEVMKRYEANDESCAMCLLLSSLYPEESDHYIFIASEYNRLQTQGYKIEEDEEDVRTQDQNPPEEVKILSPQFLTPMTHAFYIRAQRLIQFMWESSIFYRARDDLIKVTPQFSASYPDILKRLSQLIELSQKYLTNFDHNMDKLSRHQQALYDVEKGQLDCLSKFLSELIEILKFIRILRKQKATLLTMPIANLDKKVVARLIDEALAPPTPSGVYLITALQQYAIGLITSFKNMIDTQSKTELRQYQMYDSDLNTLTSISPPTDIHQESDNQGSLHLSKFQQVSQQIAADPWLKMESTLDLLTIEINEECPTFLMSPESLVIRAFQDLKAATKEPNHEEKKKLAHNATKIFLSNINVNRIDGNSNHEVGHPSSSMWCGVCCSLIELGFDVYAVKIAAARAHYIDEAQRGYYWYVNGCNEQEKNSMQMFNEVSKIYESAFDASYSTEGLTAILDSNDELFILLVYQHLLKTNQIENLLNLDNDLVLDFLRENDPKLVWKYYVAHDKYKEAIINLIKYASDTYSAPAGDSDIKEITFDQRIECLQLASNLARSKEFNELAEEARIRIECAKIQKEMAGPDIVGEPLKDLSILFTEADRSYRWSYLLRLISLMTVDNFRKTEMDLNTAWAKFLFCGDGSNVFSNIRPSEFDVNNKLKKLFSQIGPNKIALDPFYLVSALEDYSDYVKFRPEWAVETLTSLNINGSELYKAYVTLMQEELEDDRMNQLIFAALWLLSHSFKGDIELIRDKVKKVLKSSKNPFYDEIKNLMNLLE</sequence>
<feature type="domain" description="Nucleoporin Nup133/Nup155-like C-terminal" evidence="5">
    <location>
        <begin position="759"/>
        <end position="1036"/>
    </location>
</feature>
<dbReference type="SUPFAM" id="SSF50978">
    <property type="entry name" value="WD40 repeat-like"/>
    <property type="match status" value="1"/>
</dbReference>
<dbReference type="Gene3D" id="1.20.58.1780">
    <property type="match status" value="1"/>
</dbReference>
<dbReference type="Proteomes" id="UP001470230">
    <property type="component" value="Unassembled WGS sequence"/>
</dbReference>
<comment type="subcellular location">
    <subcellularLocation>
        <location evidence="1">Nucleus</location>
    </subcellularLocation>
</comment>
<dbReference type="InterPro" id="IPR042533">
    <property type="entry name" value="Nucleoporin_Nup155_C_1"/>
</dbReference>
<feature type="domain" description="Nucleoporin Nup133/Nup155-like N-terminal" evidence="6">
    <location>
        <begin position="58"/>
        <end position="339"/>
    </location>
</feature>
<evidence type="ECO:0000256" key="3">
    <source>
        <dbReference type="ARBA" id="ARBA00022448"/>
    </source>
</evidence>
<name>A0ABR2KYN6_9EUKA</name>
<evidence type="ECO:0000256" key="4">
    <source>
        <dbReference type="ARBA" id="ARBA00023242"/>
    </source>
</evidence>
<dbReference type="Pfam" id="PF03177">
    <property type="entry name" value="Nucleoporin_C"/>
    <property type="match status" value="1"/>
</dbReference>
<evidence type="ECO:0000259" key="5">
    <source>
        <dbReference type="Pfam" id="PF03177"/>
    </source>
</evidence>